<dbReference type="RefSeq" id="WP_122629944.1">
    <property type="nucleotide sequence ID" value="NZ_UPPP01000105.1"/>
</dbReference>
<dbReference type="AlphaFoldDB" id="A0A498RGD0"/>
<reference evidence="1 2" key="1">
    <citation type="submission" date="2018-06" db="EMBL/GenBank/DDBJ databases">
        <authorList>
            <person name="Strepis N."/>
        </authorList>
    </citation>
    <scope>NUCLEOTIDE SEQUENCE [LARGE SCALE GENOMIC DNA]</scope>
    <source>
        <strain evidence="1">LUCI</strain>
    </source>
</reference>
<dbReference type="EMBL" id="UPPP01000105">
    <property type="protein sequence ID" value="VBB09132.1"/>
    <property type="molecule type" value="Genomic_DNA"/>
</dbReference>
<proteinExistence type="predicted"/>
<organism evidence="1 2">
    <name type="scientific">Lucifera butyrica</name>
    <dbReference type="NCBI Taxonomy" id="1351585"/>
    <lineage>
        <taxon>Bacteria</taxon>
        <taxon>Bacillati</taxon>
        <taxon>Bacillota</taxon>
        <taxon>Negativicutes</taxon>
        <taxon>Veillonellales</taxon>
        <taxon>Veillonellaceae</taxon>
        <taxon>Lucifera</taxon>
    </lineage>
</organism>
<keyword evidence="2" id="KW-1185">Reference proteome</keyword>
<protein>
    <submittedName>
        <fullName evidence="1">Uncharacterized protein</fullName>
    </submittedName>
</protein>
<evidence type="ECO:0000313" key="1">
    <source>
        <dbReference type="EMBL" id="VBB09132.1"/>
    </source>
</evidence>
<sequence>MRARKTASPLEQFLRLNFNQYLVFQTGGNPFLIGKPTGMDCNIVIVLEAAGYTTYIPLREIVEVHTAVI</sequence>
<dbReference type="Proteomes" id="UP000277811">
    <property type="component" value="Unassembled WGS sequence"/>
</dbReference>
<name>A0A498RGD0_9FIRM</name>
<accession>A0A498RGD0</accession>
<gene>
    <name evidence="1" type="ORF">LUCI_4418</name>
</gene>
<evidence type="ECO:0000313" key="2">
    <source>
        <dbReference type="Proteomes" id="UP000277811"/>
    </source>
</evidence>